<dbReference type="AlphaFoldDB" id="A0A830FA64"/>
<evidence type="ECO:0000313" key="2">
    <source>
        <dbReference type="Proteomes" id="UP000628840"/>
    </source>
</evidence>
<evidence type="ECO:0000313" key="1">
    <source>
        <dbReference type="EMBL" id="GGL33980.1"/>
    </source>
</evidence>
<comment type="caution">
    <text evidence="1">The sequence shown here is derived from an EMBL/GenBank/DDBJ whole genome shotgun (WGS) entry which is preliminary data.</text>
</comment>
<name>A0A830FA64_9EURY</name>
<keyword evidence="2" id="KW-1185">Reference proteome</keyword>
<reference evidence="1 2" key="1">
    <citation type="journal article" date="2019" name="Int. J. Syst. Evol. Microbiol.">
        <title>The Global Catalogue of Microorganisms (GCM) 10K type strain sequencing project: providing services to taxonomists for standard genome sequencing and annotation.</title>
        <authorList>
            <consortium name="The Broad Institute Genomics Platform"/>
            <consortium name="The Broad Institute Genome Sequencing Center for Infectious Disease"/>
            <person name="Wu L."/>
            <person name="Ma J."/>
        </authorList>
    </citation>
    <scope>NUCLEOTIDE SEQUENCE [LARGE SCALE GENOMIC DNA]</scope>
    <source>
        <strain evidence="1 2">JCM 19585</strain>
    </source>
</reference>
<accession>A0A830FA64</accession>
<sequence length="57" mass="6452">MQEEQGELAQAYLEATHEDGDADRIAEELEDLGALCFQLAWRLEADRSVDTERRAGE</sequence>
<dbReference type="Proteomes" id="UP000628840">
    <property type="component" value="Unassembled WGS sequence"/>
</dbReference>
<protein>
    <submittedName>
        <fullName evidence="1">Uncharacterized protein</fullName>
    </submittedName>
</protein>
<dbReference type="EMBL" id="BMPF01000002">
    <property type="protein sequence ID" value="GGL33980.1"/>
    <property type="molecule type" value="Genomic_DNA"/>
</dbReference>
<dbReference type="Gene3D" id="1.10.287.1080">
    <property type="entry name" value="MazG-like"/>
    <property type="match status" value="1"/>
</dbReference>
<proteinExistence type="predicted"/>
<gene>
    <name evidence="1" type="ORF">GCM10009037_17020</name>
</gene>
<organism evidence="1 2">
    <name type="scientific">Halarchaeum grantii</name>
    <dbReference type="NCBI Taxonomy" id="1193105"/>
    <lineage>
        <taxon>Archaea</taxon>
        <taxon>Methanobacteriati</taxon>
        <taxon>Methanobacteriota</taxon>
        <taxon>Stenosarchaea group</taxon>
        <taxon>Halobacteria</taxon>
        <taxon>Halobacteriales</taxon>
        <taxon>Halobacteriaceae</taxon>
    </lineage>
</organism>